<dbReference type="GO" id="GO:0000162">
    <property type="term" value="P:L-tryptophan biosynthetic process"/>
    <property type="evidence" value="ECO:0007669"/>
    <property type="project" value="UniProtKB-UniRule"/>
</dbReference>
<dbReference type="PROSITE" id="PS00614">
    <property type="entry name" value="IGPS"/>
    <property type="match status" value="1"/>
</dbReference>
<dbReference type="EMBL" id="CP121194">
    <property type="protein sequence ID" value="XBH09757.1"/>
    <property type="molecule type" value="Genomic_DNA"/>
</dbReference>
<evidence type="ECO:0000256" key="6">
    <source>
        <dbReference type="ARBA" id="ARBA00023141"/>
    </source>
</evidence>
<proteinExistence type="inferred from homology"/>
<sequence length="267" mass="28786">MPTKLDEILANTALQVNTRKATADYTTLEQKAAAHTPRGFVAALRTAAASGPAIISEIKKASPSKGLIRADFHPATLARMFEAAGAAALSVLTDESFFQGSLEHLEAASAAVRIPCLRKDFMVDRFQMLEARASGADAILLIVAAHTDETLSDLRDEARRMGLDILCEVHDREELNRAEQLGFNLIGVNSRDLRTFTVHPELVTELAQWKTTNAMMVAESGIGTAADIAKYRAAGYEAFLVGEALMRQPDPAAALAMLLNSEYSVGI</sequence>
<keyword evidence="3 8" id="KW-0028">Amino-acid biosynthesis</keyword>
<accession>A0AAU7D7M6</accession>
<dbReference type="EC" id="4.1.1.48" evidence="8"/>
<dbReference type="InterPro" id="IPR013785">
    <property type="entry name" value="Aldolase_TIM"/>
</dbReference>
<keyword evidence="5 8" id="KW-0822">Tryptophan biosynthesis</keyword>
<dbReference type="Gene3D" id="3.20.20.70">
    <property type="entry name" value="Aldolase class I"/>
    <property type="match status" value="1"/>
</dbReference>
<keyword evidence="6 8" id="KW-0057">Aromatic amino acid biosynthesis</keyword>
<dbReference type="GO" id="GO:0004425">
    <property type="term" value="F:indole-3-glycerol-phosphate synthase activity"/>
    <property type="evidence" value="ECO:0007669"/>
    <property type="project" value="UniProtKB-UniRule"/>
</dbReference>
<dbReference type="NCBIfam" id="NF001377">
    <property type="entry name" value="PRK00278.2-4"/>
    <property type="match status" value="1"/>
</dbReference>
<name>A0AAU7CVS0_9BACT</name>
<dbReference type="SUPFAM" id="SSF51366">
    <property type="entry name" value="Ribulose-phoshate binding barrel"/>
    <property type="match status" value="1"/>
</dbReference>
<reference evidence="10" key="1">
    <citation type="submission" date="2023-03" db="EMBL/GenBank/DDBJ databases">
        <title>Edaphobacter sp.</title>
        <authorList>
            <person name="Huber K.J."/>
            <person name="Papendorf J."/>
            <person name="Pilke C."/>
            <person name="Bunk B."/>
            <person name="Sproeer C."/>
            <person name="Pester M."/>
        </authorList>
    </citation>
    <scope>NUCLEOTIDE SEQUENCE</scope>
    <source>
        <strain evidence="10">DSM 109919</strain>
        <strain evidence="11">DSM 109920</strain>
    </source>
</reference>
<evidence type="ECO:0000313" key="11">
    <source>
        <dbReference type="EMBL" id="XBH13142.1"/>
    </source>
</evidence>
<evidence type="ECO:0000256" key="8">
    <source>
        <dbReference type="HAMAP-Rule" id="MF_00134"/>
    </source>
</evidence>
<organism evidence="10">
    <name type="scientific">Edaphobacter paludis</name>
    <dbReference type="NCBI Taxonomy" id="3035702"/>
    <lineage>
        <taxon>Bacteria</taxon>
        <taxon>Pseudomonadati</taxon>
        <taxon>Acidobacteriota</taxon>
        <taxon>Terriglobia</taxon>
        <taxon>Terriglobales</taxon>
        <taxon>Acidobacteriaceae</taxon>
        <taxon>Edaphobacter</taxon>
    </lineage>
</organism>
<dbReference type="Pfam" id="PF00218">
    <property type="entry name" value="IGPS"/>
    <property type="match status" value="1"/>
</dbReference>
<comment type="similarity">
    <text evidence="8">Belongs to the TrpC family.</text>
</comment>
<evidence type="ECO:0000256" key="5">
    <source>
        <dbReference type="ARBA" id="ARBA00022822"/>
    </source>
</evidence>
<protein>
    <recommendedName>
        <fullName evidence="8">Indole-3-glycerol phosphate synthase</fullName>
        <shortName evidence="8">IGPS</shortName>
        <ecNumber evidence="8">4.1.1.48</ecNumber>
    </recommendedName>
</protein>
<dbReference type="GO" id="GO:0004640">
    <property type="term" value="F:phosphoribosylanthranilate isomerase activity"/>
    <property type="evidence" value="ECO:0007669"/>
    <property type="project" value="TreeGrafter"/>
</dbReference>
<dbReference type="InterPro" id="IPR001468">
    <property type="entry name" value="Indole-3-GlycerolPSynthase_CS"/>
</dbReference>
<keyword evidence="4 8" id="KW-0210">Decarboxylase</keyword>
<dbReference type="FunFam" id="3.20.20.70:FF:000024">
    <property type="entry name" value="Indole-3-glycerol phosphate synthase"/>
    <property type="match status" value="1"/>
</dbReference>
<evidence type="ECO:0000256" key="2">
    <source>
        <dbReference type="ARBA" id="ARBA00004696"/>
    </source>
</evidence>
<dbReference type="InterPro" id="IPR011060">
    <property type="entry name" value="RibuloseP-bd_barrel"/>
</dbReference>
<dbReference type="KEGG" id="epl:P4G45_14880"/>
<dbReference type="CDD" id="cd00331">
    <property type="entry name" value="IGPS"/>
    <property type="match status" value="1"/>
</dbReference>
<dbReference type="PANTHER" id="PTHR22854:SF2">
    <property type="entry name" value="INDOLE-3-GLYCEROL-PHOSPHATE SYNTHASE"/>
    <property type="match status" value="1"/>
</dbReference>
<comment type="catalytic activity">
    <reaction evidence="1 8">
        <text>1-(2-carboxyphenylamino)-1-deoxy-D-ribulose 5-phosphate + H(+) = (1S,2R)-1-C-(indol-3-yl)glycerol 3-phosphate + CO2 + H2O</text>
        <dbReference type="Rhea" id="RHEA:23476"/>
        <dbReference type="ChEBI" id="CHEBI:15377"/>
        <dbReference type="ChEBI" id="CHEBI:15378"/>
        <dbReference type="ChEBI" id="CHEBI:16526"/>
        <dbReference type="ChEBI" id="CHEBI:58613"/>
        <dbReference type="ChEBI" id="CHEBI:58866"/>
        <dbReference type="EC" id="4.1.1.48"/>
    </reaction>
</comment>
<feature type="domain" description="Indole-3-glycerol phosphate synthase" evidence="9">
    <location>
        <begin position="5"/>
        <end position="256"/>
    </location>
</feature>
<gene>
    <name evidence="8 10" type="primary">trpC</name>
    <name evidence="10" type="ORF">P4G45_14880</name>
    <name evidence="11" type="ORF">P8936_15835</name>
</gene>
<dbReference type="PANTHER" id="PTHR22854">
    <property type="entry name" value="TRYPTOPHAN BIOSYNTHESIS PROTEIN"/>
    <property type="match status" value="1"/>
</dbReference>
<evidence type="ECO:0000313" key="10">
    <source>
        <dbReference type="EMBL" id="XBH09757.1"/>
    </source>
</evidence>
<dbReference type="AlphaFoldDB" id="A0AAU7CVS0"/>
<evidence type="ECO:0000256" key="7">
    <source>
        <dbReference type="ARBA" id="ARBA00023239"/>
    </source>
</evidence>
<evidence type="ECO:0000256" key="4">
    <source>
        <dbReference type="ARBA" id="ARBA00022793"/>
    </source>
</evidence>
<dbReference type="HAMAP" id="MF_00134_B">
    <property type="entry name" value="IGPS_B"/>
    <property type="match status" value="1"/>
</dbReference>
<dbReference type="InterPro" id="IPR013798">
    <property type="entry name" value="Indole-3-glycerol_P_synth_dom"/>
</dbReference>
<evidence type="ECO:0000256" key="3">
    <source>
        <dbReference type="ARBA" id="ARBA00022605"/>
    </source>
</evidence>
<evidence type="ECO:0000256" key="1">
    <source>
        <dbReference type="ARBA" id="ARBA00001633"/>
    </source>
</evidence>
<keyword evidence="7 8" id="KW-0456">Lyase</keyword>
<accession>A0AAU7CVS0</accession>
<comment type="pathway">
    <text evidence="2 8">Amino-acid biosynthesis; L-tryptophan biosynthesis; L-tryptophan from chorismate: step 4/5.</text>
</comment>
<dbReference type="InterPro" id="IPR045186">
    <property type="entry name" value="Indole-3-glycerol_P_synth"/>
</dbReference>
<dbReference type="RefSeq" id="WP_348267265.1">
    <property type="nucleotide sequence ID" value="NZ_CP121194.1"/>
</dbReference>
<dbReference type="EMBL" id="CP121195">
    <property type="protein sequence ID" value="XBH13142.1"/>
    <property type="molecule type" value="Genomic_DNA"/>
</dbReference>
<evidence type="ECO:0000259" key="9">
    <source>
        <dbReference type="Pfam" id="PF00218"/>
    </source>
</evidence>